<evidence type="ECO:0000313" key="3">
    <source>
        <dbReference type="Proteomes" id="UP000267821"/>
    </source>
</evidence>
<feature type="chain" id="PRO_5018308629" evidence="1">
    <location>
        <begin position="17"/>
        <end position="72"/>
    </location>
</feature>
<dbReference type="EMBL" id="ML121534">
    <property type="protein sequence ID" value="RPB26475.1"/>
    <property type="molecule type" value="Genomic_DNA"/>
</dbReference>
<protein>
    <submittedName>
        <fullName evidence="2">Uncharacterized protein</fullName>
    </submittedName>
</protein>
<keyword evidence="1" id="KW-0732">Signal</keyword>
<gene>
    <name evidence="2" type="ORF">L211DRAFT_835316</name>
</gene>
<sequence>MYVALLIHIYIATAYTQIPSTLQQLWTFLNRKRSGKISILDNSNPGSRSMSALASFNECSKSSGFAVELYTV</sequence>
<feature type="signal peptide" evidence="1">
    <location>
        <begin position="1"/>
        <end position="16"/>
    </location>
</feature>
<name>A0A3N4M9N1_9PEZI</name>
<reference evidence="2 3" key="1">
    <citation type="journal article" date="2018" name="Nat. Ecol. Evol.">
        <title>Pezizomycetes genomes reveal the molecular basis of ectomycorrhizal truffle lifestyle.</title>
        <authorList>
            <person name="Murat C."/>
            <person name="Payen T."/>
            <person name="Noel B."/>
            <person name="Kuo A."/>
            <person name="Morin E."/>
            <person name="Chen J."/>
            <person name="Kohler A."/>
            <person name="Krizsan K."/>
            <person name="Balestrini R."/>
            <person name="Da Silva C."/>
            <person name="Montanini B."/>
            <person name="Hainaut M."/>
            <person name="Levati E."/>
            <person name="Barry K.W."/>
            <person name="Belfiori B."/>
            <person name="Cichocki N."/>
            <person name="Clum A."/>
            <person name="Dockter R.B."/>
            <person name="Fauchery L."/>
            <person name="Guy J."/>
            <person name="Iotti M."/>
            <person name="Le Tacon F."/>
            <person name="Lindquist E.A."/>
            <person name="Lipzen A."/>
            <person name="Malagnac F."/>
            <person name="Mello A."/>
            <person name="Molinier V."/>
            <person name="Miyauchi S."/>
            <person name="Poulain J."/>
            <person name="Riccioni C."/>
            <person name="Rubini A."/>
            <person name="Sitrit Y."/>
            <person name="Splivallo R."/>
            <person name="Traeger S."/>
            <person name="Wang M."/>
            <person name="Zifcakova L."/>
            <person name="Wipf D."/>
            <person name="Zambonelli A."/>
            <person name="Paolocci F."/>
            <person name="Nowrousian M."/>
            <person name="Ottonello S."/>
            <person name="Baldrian P."/>
            <person name="Spatafora J.W."/>
            <person name="Henrissat B."/>
            <person name="Nagy L.G."/>
            <person name="Aury J.M."/>
            <person name="Wincker P."/>
            <person name="Grigoriev I.V."/>
            <person name="Bonfante P."/>
            <person name="Martin F.M."/>
        </authorList>
    </citation>
    <scope>NUCLEOTIDE SEQUENCE [LARGE SCALE GENOMIC DNA]</scope>
    <source>
        <strain evidence="2 3">ATCC MYA-4762</strain>
    </source>
</reference>
<dbReference type="InParanoid" id="A0A3N4M9N1"/>
<dbReference type="Proteomes" id="UP000267821">
    <property type="component" value="Unassembled WGS sequence"/>
</dbReference>
<evidence type="ECO:0000313" key="2">
    <source>
        <dbReference type="EMBL" id="RPB26475.1"/>
    </source>
</evidence>
<keyword evidence="3" id="KW-1185">Reference proteome</keyword>
<organism evidence="2 3">
    <name type="scientific">Terfezia boudieri ATCC MYA-4762</name>
    <dbReference type="NCBI Taxonomy" id="1051890"/>
    <lineage>
        <taxon>Eukaryota</taxon>
        <taxon>Fungi</taxon>
        <taxon>Dikarya</taxon>
        <taxon>Ascomycota</taxon>
        <taxon>Pezizomycotina</taxon>
        <taxon>Pezizomycetes</taxon>
        <taxon>Pezizales</taxon>
        <taxon>Pezizaceae</taxon>
        <taxon>Terfezia</taxon>
    </lineage>
</organism>
<evidence type="ECO:0000256" key="1">
    <source>
        <dbReference type="SAM" id="SignalP"/>
    </source>
</evidence>
<proteinExistence type="predicted"/>
<dbReference type="AlphaFoldDB" id="A0A3N4M9N1"/>
<accession>A0A3N4M9N1</accession>